<organism evidence="1 2">
    <name type="scientific">Cytobacillus oceanisediminis</name>
    <dbReference type="NCBI Taxonomy" id="665099"/>
    <lineage>
        <taxon>Bacteria</taxon>
        <taxon>Bacillati</taxon>
        <taxon>Bacillota</taxon>
        <taxon>Bacilli</taxon>
        <taxon>Bacillales</taxon>
        <taxon>Bacillaceae</taxon>
        <taxon>Cytobacillus</taxon>
    </lineage>
</organism>
<dbReference type="GO" id="GO:0006629">
    <property type="term" value="P:lipid metabolic process"/>
    <property type="evidence" value="ECO:0007669"/>
    <property type="project" value="InterPro"/>
</dbReference>
<dbReference type="InterPro" id="IPR017946">
    <property type="entry name" value="PLC-like_Pdiesterase_TIM-brl"/>
</dbReference>
<dbReference type="GO" id="GO:0008081">
    <property type="term" value="F:phosphoric diester hydrolase activity"/>
    <property type="evidence" value="ECO:0007669"/>
    <property type="project" value="InterPro"/>
</dbReference>
<keyword evidence="2" id="KW-1185">Reference proteome</keyword>
<comment type="caution">
    <text evidence="1">The sequence shown here is derived from an EMBL/GenBank/DDBJ whole genome shotgun (WGS) entry which is preliminary data.</text>
</comment>
<evidence type="ECO:0000313" key="1">
    <source>
        <dbReference type="EMBL" id="TWH87691.1"/>
    </source>
</evidence>
<name>A0A562JWY6_9BACI</name>
<dbReference type="EMBL" id="VLKI01000004">
    <property type="protein sequence ID" value="TWH87691.1"/>
    <property type="molecule type" value="Genomic_DNA"/>
</dbReference>
<dbReference type="Proteomes" id="UP000318667">
    <property type="component" value="Unassembled WGS sequence"/>
</dbReference>
<protein>
    <submittedName>
        <fullName evidence="1">Glycerophosphoryl diester phosphodiesterase</fullName>
    </submittedName>
</protein>
<sequence length="40" mass="4743">MHYWTIDDKKTMEELIIKGANGIITNRPDVMLELLEEMSY</sequence>
<gene>
    <name evidence="1" type="ORF">IQ19_01936</name>
</gene>
<accession>A0A562JWY6</accession>
<proteinExistence type="predicted"/>
<dbReference type="AlphaFoldDB" id="A0A562JWY6"/>
<reference evidence="1 2" key="1">
    <citation type="journal article" date="2015" name="Stand. Genomic Sci.">
        <title>Genomic Encyclopedia of Bacterial and Archaeal Type Strains, Phase III: the genomes of soil and plant-associated and newly described type strains.</title>
        <authorList>
            <person name="Whitman W.B."/>
            <person name="Woyke T."/>
            <person name="Klenk H.P."/>
            <person name="Zhou Y."/>
            <person name="Lilburn T.G."/>
            <person name="Beck B.J."/>
            <person name="De Vos P."/>
            <person name="Vandamme P."/>
            <person name="Eisen J.A."/>
            <person name="Garrity G."/>
            <person name="Hugenholtz P."/>
            <person name="Kyrpides N.C."/>
        </authorList>
    </citation>
    <scope>NUCLEOTIDE SEQUENCE [LARGE SCALE GENOMIC DNA]</scope>
    <source>
        <strain evidence="1 2">CGMCC 1.10115</strain>
    </source>
</reference>
<evidence type="ECO:0000313" key="2">
    <source>
        <dbReference type="Proteomes" id="UP000318667"/>
    </source>
</evidence>
<dbReference type="SUPFAM" id="SSF51695">
    <property type="entry name" value="PLC-like phosphodiesterases"/>
    <property type="match status" value="1"/>
</dbReference>
<dbReference type="Gene3D" id="3.20.20.190">
    <property type="entry name" value="Phosphatidylinositol (PI) phosphodiesterase"/>
    <property type="match status" value="1"/>
</dbReference>